<dbReference type="RefSeq" id="XP_013960344.1">
    <property type="nucleotide sequence ID" value="XM_014104869.1"/>
</dbReference>
<gene>
    <name evidence="7" type="ORF">TRIVIDRAFT_112497</name>
</gene>
<dbReference type="InterPro" id="IPR051165">
    <property type="entry name" value="Multifunctional_ANK_Repeat"/>
</dbReference>
<dbReference type="Gene3D" id="1.25.40.20">
    <property type="entry name" value="Ankyrin repeat-containing domain"/>
    <property type="match status" value="3"/>
</dbReference>
<feature type="non-terminal residue" evidence="7">
    <location>
        <position position="1204"/>
    </location>
</feature>
<evidence type="ECO:0000259" key="5">
    <source>
        <dbReference type="Pfam" id="PF22939"/>
    </source>
</evidence>
<dbReference type="SUPFAM" id="SSF53167">
    <property type="entry name" value="Purine and uridine phosphorylases"/>
    <property type="match status" value="1"/>
</dbReference>
<feature type="repeat" description="ANK" evidence="3">
    <location>
        <begin position="1182"/>
        <end position="1204"/>
    </location>
</feature>
<feature type="non-terminal residue" evidence="7">
    <location>
        <position position="1"/>
    </location>
</feature>
<dbReference type="InterPro" id="IPR036770">
    <property type="entry name" value="Ankyrin_rpt-contain_sf"/>
</dbReference>
<dbReference type="Proteomes" id="UP000007115">
    <property type="component" value="Unassembled WGS sequence"/>
</dbReference>
<dbReference type="PROSITE" id="PS50088">
    <property type="entry name" value="ANK_REPEAT"/>
    <property type="match status" value="6"/>
</dbReference>
<dbReference type="PANTHER" id="PTHR24123">
    <property type="entry name" value="ANKYRIN REPEAT-CONTAINING"/>
    <property type="match status" value="1"/>
</dbReference>
<protein>
    <submittedName>
        <fullName evidence="7">Uncharacterized protein</fullName>
    </submittedName>
</protein>
<keyword evidence="2 3" id="KW-0040">ANK repeat</keyword>
<sequence length="1204" mass="134118">RAHSDYTVGWICALPKEQTAAIAMLDHKHADLPKPPNDPNTYTLGSINGHNIAIACLPKGKIGTSSAATVATWMVGAFPSIKVGLMVGIGGGIPPKVRLGDVVVSTPIGQFPGVVQWDIGKANKGGQFERTGSLNTPPTPLLTALTRLETEHELNGSKIPEYLNQLREKWPRLASKYLRSDYHKDILFRSDYGHVSKDTNYDNASDIDDYDEEESCELCDKSQILKKKPREMRVHYGLIASGNQVIKDATLRNKLTKDLDGHILCIEMEAAGLMNNFPCIIIRGICDYADSHKNNVWQEHAAAVAAAFAKELLGYVQTSEVEREPPARNSLREVLDAISAVGENTAYTRTKLDKIEDIKILDWLTPTDYGLQQSDYFQRRQPGTCRWLLDSETFQKWLATSNQTLFCPGMPGAGKTILTSIVVDHIISEFRQGDVGIAYIYCNFHQHNEQTTSGLLASILKQLAETQPLLAARVKDLHNRHYTRRTRPSVDELYNTLQSIIASYPRIFIIVDALDECQTSNNCRFQFLSRLFKLQIHGGINIFATSRPLPEICQKFKESMTIEICAYDDDVRDYLDSQISQSDSKILDICREDIKTKITKAVGGMFLLAELLFGVVKSKRTQKKIMDALRDLPTGQDAYDHAYEETMNRIMSQDSDTVELAILVLLWITCAKRPLKTLELQHALAIEAKKYRIDEDNLLPIGDMASVCAGLVAVDEESGIIRLIHYTTHEYLKRTQERWFPEAESAITRTCVTYLLLDDFRTGPCQTDCVSMFWPCAESCAYRERLRLFPLYQYAANHWGKHARKCSKLDEEVMKFLNSKANLEASTQALMRRWPACLYADVPKSVTGLHLASYFGISEAVNAIFQPGLSADVRDSHAATPLQYAAMNGHENIVKILLATGQVDPDSCDKSGRTPISYAAKNGHEGVVKLMLETGKINHDFSGEYGGKLLLDAVENGHKDVAKLLLAAGKVSPHYEDEYGETPFLCAIRTGHTNIIRLFLTKSEVNPGFRDKYLKTALSYAAEKGYRDIVELLLTTGEAAPCFADYKNRTPLSYAAERGYRDIVELLLTTGEAAPYTADYKNRTPLSYAAERGYRDIVELLLTTGEAAPYTADNKNITPLLYAAEGGHGDTVELLLAAGANPDDRDNKNKTPLLYAAGKGYKDIVKSLLAIGEATPYLSDKNDRTPLSYAAEKGYKDIVELLLA</sequence>
<dbReference type="AlphaFoldDB" id="G9MHE2"/>
<dbReference type="InterPro" id="IPR056884">
    <property type="entry name" value="NPHP3-like_N"/>
</dbReference>
<name>G9MHE2_HYPVG</name>
<accession>G9MHE2</accession>
<feature type="repeat" description="ANK" evidence="3">
    <location>
        <begin position="1081"/>
        <end position="1105"/>
    </location>
</feature>
<dbReference type="HOGENOM" id="CLU_000288_34_2_1"/>
<dbReference type="PROSITE" id="PS50297">
    <property type="entry name" value="ANK_REP_REGION"/>
    <property type="match status" value="6"/>
</dbReference>
<dbReference type="GO" id="GO:0003824">
    <property type="term" value="F:catalytic activity"/>
    <property type="evidence" value="ECO:0007669"/>
    <property type="project" value="InterPro"/>
</dbReference>
<evidence type="ECO:0000256" key="3">
    <source>
        <dbReference type="PROSITE-ProRule" id="PRU00023"/>
    </source>
</evidence>
<dbReference type="Pfam" id="PF12796">
    <property type="entry name" value="Ank_2"/>
    <property type="match status" value="4"/>
</dbReference>
<comment type="caution">
    <text evidence="7">The sequence shown here is derived from an EMBL/GenBank/DDBJ whole genome shotgun (WGS) entry which is preliminary data.</text>
</comment>
<dbReference type="InterPro" id="IPR002110">
    <property type="entry name" value="Ankyrin_rpt"/>
</dbReference>
<feature type="domain" description="GPI inositol-deacylase winged helix" evidence="5">
    <location>
        <begin position="651"/>
        <end position="734"/>
    </location>
</feature>
<feature type="repeat" description="ANK" evidence="3">
    <location>
        <begin position="1047"/>
        <end position="1071"/>
    </location>
</feature>
<dbReference type="SUPFAM" id="SSF48403">
    <property type="entry name" value="Ankyrin repeat"/>
    <property type="match status" value="1"/>
</dbReference>
<evidence type="ECO:0000259" key="6">
    <source>
        <dbReference type="Pfam" id="PF24883"/>
    </source>
</evidence>
<evidence type="ECO:0000259" key="4">
    <source>
        <dbReference type="Pfam" id="PF01048"/>
    </source>
</evidence>
<dbReference type="OrthoDB" id="448455at2759"/>
<evidence type="ECO:0000313" key="8">
    <source>
        <dbReference type="Proteomes" id="UP000007115"/>
    </source>
</evidence>
<dbReference type="GO" id="GO:0009116">
    <property type="term" value="P:nucleoside metabolic process"/>
    <property type="evidence" value="ECO:0007669"/>
    <property type="project" value="InterPro"/>
</dbReference>
<keyword evidence="8" id="KW-1185">Reference proteome</keyword>
<dbReference type="InterPro" id="IPR000845">
    <property type="entry name" value="Nucleoside_phosphorylase_d"/>
</dbReference>
<feature type="repeat" description="ANK" evidence="3">
    <location>
        <begin position="877"/>
        <end position="901"/>
    </location>
</feature>
<dbReference type="VEuPathDB" id="FungiDB:TRIVIDRAFT_112497"/>
<evidence type="ECO:0000256" key="2">
    <source>
        <dbReference type="ARBA" id="ARBA00023043"/>
    </source>
</evidence>
<dbReference type="GeneID" id="25786892"/>
<dbReference type="SUPFAM" id="SSF52540">
    <property type="entry name" value="P-loop containing nucleoside triphosphate hydrolases"/>
    <property type="match status" value="1"/>
</dbReference>
<feature type="domain" description="Nucleoside phosphorylase" evidence="4">
    <location>
        <begin position="8"/>
        <end position="115"/>
    </location>
</feature>
<feature type="repeat" description="ANK" evidence="3">
    <location>
        <begin position="911"/>
        <end position="935"/>
    </location>
</feature>
<organism evidence="7 8">
    <name type="scientific">Hypocrea virens (strain Gv29-8 / FGSC 10586)</name>
    <name type="common">Gliocladium virens</name>
    <name type="synonym">Trichoderma virens</name>
    <dbReference type="NCBI Taxonomy" id="413071"/>
    <lineage>
        <taxon>Eukaryota</taxon>
        <taxon>Fungi</taxon>
        <taxon>Dikarya</taxon>
        <taxon>Ascomycota</taxon>
        <taxon>Pezizomycotina</taxon>
        <taxon>Sordariomycetes</taxon>
        <taxon>Hypocreomycetidae</taxon>
        <taxon>Hypocreales</taxon>
        <taxon>Hypocreaceae</taxon>
        <taxon>Trichoderma</taxon>
    </lineage>
</organism>
<dbReference type="InterPro" id="IPR054471">
    <property type="entry name" value="GPIID_WHD"/>
</dbReference>
<dbReference type="STRING" id="413071.G9MHE2"/>
<dbReference type="Gene3D" id="3.40.50.300">
    <property type="entry name" value="P-loop containing nucleotide triphosphate hydrolases"/>
    <property type="match status" value="1"/>
</dbReference>
<dbReference type="PANTHER" id="PTHR24123:SF33">
    <property type="entry name" value="PROTEIN HOS4"/>
    <property type="match status" value="1"/>
</dbReference>
<dbReference type="Pfam" id="PF24883">
    <property type="entry name" value="NPHP3_N"/>
    <property type="match status" value="1"/>
</dbReference>
<feature type="domain" description="Nephrocystin 3-like N-terminal" evidence="6">
    <location>
        <begin position="383"/>
        <end position="547"/>
    </location>
</feature>
<feature type="repeat" description="ANK" evidence="3">
    <location>
        <begin position="1115"/>
        <end position="1147"/>
    </location>
</feature>
<dbReference type="InterPro" id="IPR035994">
    <property type="entry name" value="Nucleoside_phosphorylase_sf"/>
</dbReference>
<keyword evidence="1" id="KW-0677">Repeat</keyword>
<evidence type="ECO:0000256" key="1">
    <source>
        <dbReference type="ARBA" id="ARBA00022737"/>
    </source>
</evidence>
<dbReference type="Pfam" id="PF22939">
    <property type="entry name" value="WHD_GPIID"/>
    <property type="match status" value="1"/>
</dbReference>
<proteinExistence type="predicted"/>
<dbReference type="InterPro" id="IPR027417">
    <property type="entry name" value="P-loop_NTPase"/>
</dbReference>
<reference evidence="7 8" key="1">
    <citation type="journal article" date="2011" name="Genome Biol.">
        <title>Comparative genome sequence analysis underscores mycoparasitism as the ancestral life style of Trichoderma.</title>
        <authorList>
            <person name="Kubicek C.P."/>
            <person name="Herrera-Estrella A."/>
            <person name="Seidl-Seiboth V."/>
            <person name="Martinez D.A."/>
            <person name="Druzhinina I.S."/>
            <person name="Thon M."/>
            <person name="Zeilinger S."/>
            <person name="Casas-Flores S."/>
            <person name="Horwitz B.A."/>
            <person name="Mukherjee P.K."/>
            <person name="Mukherjee M."/>
            <person name="Kredics L."/>
            <person name="Alcaraz L.D."/>
            <person name="Aerts A."/>
            <person name="Antal Z."/>
            <person name="Atanasova L."/>
            <person name="Cervantes-Badillo M.G."/>
            <person name="Challacombe J."/>
            <person name="Chertkov O."/>
            <person name="McCluskey K."/>
            <person name="Coulpier F."/>
            <person name="Deshpande N."/>
            <person name="von Doehren H."/>
            <person name="Ebbole D.J."/>
            <person name="Esquivel-Naranjo E.U."/>
            <person name="Fekete E."/>
            <person name="Flipphi M."/>
            <person name="Glaser F."/>
            <person name="Gomez-Rodriguez E.Y."/>
            <person name="Gruber S."/>
            <person name="Han C."/>
            <person name="Henrissat B."/>
            <person name="Hermosa R."/>
            <person name="Hernandez-Onate M."/>
            <person name="Karaffa L."/>
            <person name="Kosti I."/>
            <person name="Le Crom S."/>
            <person name="Lindquist E."/>
            <person name="Lucas S."/>
            <person name="Luebeck M."/>
            <person name="Luebeck P.S."/>
            <person name="Margeot A."/>
            <person name="Metz B."/>
            <person name="Misra M."/>
            <person name="Nevalainen H."/>
            <person name="Omann M."/>
            <person name="Packer N."/>
            <person name="Perrone G."/>
            <person name="Uresti-Rivera E.E."/>
            <person name="Salamov A."/>
            <person name="Schmoll M."/>
            <person name="Seiboth B."/>
            <person name="Shapiro H."/>
            <person name="Sukno S."/>
            <person name="Tamayo-Ramos J.A."/>
            <person name="Tisch D."/>
            <person name="Wiest A."/>
            <person name="Wilkinson H.H."/>
            <person name="Zhang M."/>
            <person name="Coutinho P.M."/>
            <person name="Kenerley C.M."/>
            <person name="Monte E."/>
            <person name="Baker S.E."/>
            <person name="Grigoriev I.V."/>
        </authorList>
    </citation>
    <scope>NUCLEOTIDE SEQUENCE [LARGE SCALE GENOMIC DNA]</scope>
    <source>
        <strain evidence="8">Gv29-8 / FGSC 10586</strain>
    </source>
</reference>
<evidence type="ECO:0000313" key="7">
    <source>
        <dbReference type="EMBL" id="EHK26130.1"/>
    </source>
</evidence>
<dbReference type="eggNOG" id="KOG4177">
    <property type="taxonomic scope" value="Eukaryota"/>
</dbReference>
<dbReference type="SMART" id="SM00248">
    <property type="entry name" value="ANK"/>
    <property type="match status" value="9"/>
</dbReference>
<dbReference type="EMBL" id="ABDF02000002">
    <property type="protein sequence ID" value="EHK26130.1"/>
    <property type="molecule type" value="Genomic_DNA"/>
</dbReference>
<dbReference type="OMA" id="ESCAYRE"/>
<dbReference type="InParanoid" id="G9MHE2"/>
<dbReference type="Pfam" id="PF01048">
    <property type="entry name" value="PNP_UDP_1"/>
    <property type="match status" value="1"/>
</dbReference>
<dbReference type="Gene3D" id="3.40.50.1580">
    <property type="entry name" value="Nucleoside phosphorylase domain"/>
    <property type="match status" value="1"/>
</dbReference>